<feature type="domain" description="BTB" evidence="2">
    <location>
        <begin position="14"/>
        <end position="79"/>
    </location>
</feature>
<organism evidence="3 4">
    <name type="scientific">Phanerochaete sordida</name>
    <dbReference type="NCBI Taxonomy" id="48140"/>
    <lineage>
        <taxon>Eukaryota</taxon>
        <taxon>Fungi</taxon>
        <taxon>Dikarya</taxon>
        <taxon>Basidiomycota</taxon>
        <taxon>Agaricomycotina</taxon>
        <taxon>Agaricomycetes</taxon>
        <taxon>Polyporales</taxon>
        <taxon>Phanerochaetaceae</taxon>
        <taxon>Phanerochaete</taxon>
    </lineage>
</organism>
<dbReference type="InterPro" id="IPR016024">
    <property type="entry name" value="ARM-type_fold"/>
</dbReference>
<feature type="region of interest" description="Disordered" evidence="1">
    <location>
        <begin position="211"/>
        <end position="231"/>
    </location>
</feature>
<evidence type="ECO:0000313" key="3">
    <source>
        <dbReference type="EMBL" id="GJE84055.1"/>
    </source>
</evidence>
<protein>
    <recommendedName>
        <fullName evidence="2">BTB domain-containing protein</fullName>
    </recommendedName>
</protein>
<comment type="caution">
    <text evidence="3">The sequence shown here is derived from an EMBL/GenBank/DDBJ whole genome shotgun (WGS) entry which is preliminary data.</text>
</comment>
<accession>A0A9P3L6N7</accession>
<dbReference type="EMBL" id="BPQB01000001">
    <property type="protein sequence ID" value="GJE84055.1"/>
    <property type="molecule type" value="Genomic_DNA"/>
</dbReference>
<reference evidence="3 4" key="1">
    <citation type="submission" date="2021-08" db="EMBL/GenBank/DDBJ databases">
        <title>Draft Genome Sequence of Phanerochaete sordida strain YK-624.</title>
        <authorList>
            <person name="Mori T."/>
            <person name="Dohra H."/>
            <person name="Suzuki T."/>
            <person name="Kawagishi H."/>
            <person name="Hirai H."/>
        </authorList>
    </citation>
    <scope>NUCLEOTIDE SEQUENCE [LARGE SCALE GENOMIC DNA]</scope>
    <source>
        <strain evidence="3 4">YK-624</strain>
    </source>
</reference>
<keyword evidence="4" id="KW-1185">Reference proteome</keyword>
<proteinExistence type="predicted"/>
<dbReference type="Proteomes" id="UP000703269">
    <property type="component" value="Unassembled WGS sequence"/>
</dbReference>
<dbReference type="InterPro" id="IPR000210">
    <property type="entry name" value="BTB/POZ_dom"/>
</dbReference>
<gene>
    <name evidence="3" type="ORF">PsYK624_001300</name>
</gene>
<evidence type="ECO:0000259" key="2">
    <source>
        <dbReference type="PROSITE" id="PS50097"/>
    </source>
</evidence>
<evidence type="ECO:0000256" key="1">
    <source>
        <dbReference type="SAM" id="MobiDB-lite"/>
    </source>
</evidence>
<dbReference type="OrthoDB" id="2367075at2759"/>
<dbReference type="SUPFAM" id="SSF48371">
    <property type="entry name" value="ARM repeat"/>
    <property type="match status" value="1"/>
</dbReference>
<dbReference type="Gene3D" id="3.30.710.10">
    <property type="entry name" value="Potassium Channel Kv1.1, Chain A"/>
    <property type="match status" value="1"/>
</dbReference>
<dbReference type="AlphaFoldDB" id="A0A9P3L6N7"/>
<dbReference type="InterPro" id="IPR011333">
    <property type="entry name" value="SKP1/BTB/POZ_sf"/>
</dbReference>
<evidence type="ECO:0000313" key="4">
    <source>
        <dbReference type="Proteomes" id="UP000703269"/>
    </source>
</evidence>
<dbReference type="PROSITE" id="PS50097">
    <property type="entry name" value="BTB"/>
    <property type="match status" value="1"/>
</dbReference>
<name>A0A9P3L6N7_9APHY</name>
<dbReference type="Gene3D" id="1.25.40.180">
    <property type="match status" value="1"/>
</dbReference>
<sequence>MITHKHARYHFEDGSVQFLVEGYEYRLHRYLFSRDSSYWENIFAHGTNLENTFSLTYNKSADFDAFLSVLYATCYSPPDIRSVAEWSAVLRLSTEWSFDGIRKLALQQLEPIASPIEKIVLSHSQSIPEWRPAAYTALCQRPNPLTAQEIRVIHAEDVELIMSVREGLLRAGATADAKKVAAKVADAMKRTPTSAASFAAKPILSITTTSPAAVDPAPSTTMASDDRSMAPPPSAIDTLSSAVTVVPTNSGFIHSISGAAPFGRSHSDPKVAEPGMPLQNDARAQGQSPGIDLRFDIASLLSLLQVNTAPDVIACVAKQLPRTLVCTEVATLLDALTLKNIGATAHSLCQWASIARVEDDCATVACIIDLIYDKAICDTTAARACALLCRQVMDKISPRIQGQGVRECAGQTTSGGQLFRNRLLSKCKVEVDDIFLKMSLHMHAATEEDPSGMCIFCPPSMSKTHPAVTAHSTDATTDIARDRSTTTHERARAAFRFNGELAAARVLGNLAILDYLGRLLPAGDAAGLDEPETQLLCALLAGAGPSLNTGSPKMQTRLQGHVALLERVDAQMVSARTAEMRAEILQMQAQEWRVAQ</sequence>